<evidence type="ECO:0000256" key="6">
    <source>
        <dbReference type="ARBA" id="ARBA00022801"/>
    </source>
</evidence>
<dbReference type="SUPFAM" id="SSF54060">
    <property type="entry name" value="His-Me finger endonucleases"/>
    <property type="match status" value="1"/>
</dbReference>
<evidence type="ECO:0000256" key="4">
    <source>
        <dbReference type="ARBA" id="ARBA00022723"/>
    </source>
</evidence>
<name>A0ABV0KT99_9CYAN</name>
<dbReference type="GO" id="GO:0004519">
    <property type="term" value="F:endonuclease activity"/>
    <property type="evidence" value="ECO:0007669"/>
    <property type="project" value="UniProtKB-KW"/>
</dbReference>
<comment type="similarity">
    <text evidence="2 8">Belongs to the DNA/RNA non-specific endonuclease family.</text>
</comment>
<feature type="domain" description="ENPP1-3/EXOG-like endonuclease/phosphodiesterase" evidence="10">
    <location>
        <begin position="74"/>
        <end position="276"/>
    </location>
</feature>
<accession>A0ABV0KT99</accession>
<keyword evidence="9" id="KW-1133">Transmembrane helix</keyword>
<comment type="cofactor">
    <cofactor evidence="1 8">
        <name>Mg(2+)</name>
        <dbReference type="ChEBI" id="CHEBI:18420"/>
    </cofactor>
</comment>
<sequence>MDTGMGYEVQRRGAIAARIRSRWYLAAVGCLLLLLVGCNLLLKPPATISVHLALGNPSNATASPLSPDNYLMVKPEYTLSYNNSKRIPNWVSWQLNESWLGTVRRSNDFRPDDQLPAEWYRVLPTDYNGSGFDRGHLAPSGDRTNTPDANSATFLMTNILPQSKANNQGPWQQLESDCRSLVRQGKELYIVAGGYGKKRVLTKGSIVVPAYTWKVIVVLDRLNAGSRAINEQTRVIAVSVPNFEGIRETDWQTYRVSVDAIEAATGYDFLTNVPVGVQAVLERRVDTQ</sequence>
<dbReference type="InterPro" id="IPR044925">
    <property type="entry name" value="His-Me_finger_sf"/>
</dbReference>
<keyword evidence="13" id="KW-1185">Reference proteome</keyword>
<evidence type="ECO:0000259" key="10">
    <source>
        <dbReference type="SMART" id="SM00477"/>
    </source>
</evidence>
<dbReference type="SMART" id="SM00477">
    <property type="entry name" value="NUC"/>
    <property type="match status" value="1"/>
</dbReference>
<dbReference type="InterPro" id="IPR020821">
    <property type="entry name" value="ENPP1-3/EXOG-like_nuc-like"/>
</dbReference>
<dbReference type="InterPro" id="IPR040255">
    <property type="entry name" value="Non-specific_endonuclease"/>
</dbReference>
<reference evidence="12 13" key="1">
    <citation type="submission" date="2022-04" db="EMBL/GenBank/DDBJ databases">
        <title>Positive selection, recombination, and allopatry shape intraspecific diversity of widespread and dominant cyanobacteria.</title>
        <authorList>
            <person name="Wei J."/>
            <person name="Shu W."/>
            <person name="Hu C."/>
        </authorList>
    </citation>
    <scope>NUCLEOTIDE SEQUENCE [LARGE SCALE GENOMIC DNA]</scope>
    <source>
        <strain evidence="12 13">AS-A4</strain>
    </source>
</reference>
<gene>
    <name evidence="12" type="ORF">NDI38_29200</name>
</gene>
<evidence type="ECO:0000313" key="12">
    <source>
        <dbReference type="EMBL" id="MEP1062454.1"/>
    </source>
</evidence>
<feature type="transmembrane region" description="Helical" evidence="9">
    <location>
        <begin position="21"/>
        <end position="42"/>
    </location>
</feature>
<dbReference type="EMBL" id="JAMPLM010000067">
    <property type="protein sequence ID" value="MEP1062454.1"/>
    <property type="molecule type" value="Genomic_DNA"/>
</dbReference>
<keyword evidence="7" id="KW-0460">Magnesium</keyword>
<evidence type="ECO:0000256" key="1">
    <source>
        <dbReference type="ARBA" id="ARBA00001946"/>
    </source>
</evidence>
<feature type="domain" description="DNA/RNA non-specific endonuclease/pyrophosphatase/phosphodiesterase" evidence="11">
    <location>
        <begin position="73"/>
        <end position="276"/>
    </location>
</feature>
<evidence type="ECO:0000256" key="5">
    <source>
        <dbReference type="ARBA" id="ARBA00022759"/>
    </source>
</evidence>
<dbReference type="InterPro" id="IPR018524">
    <property type="entry name" value="DNA/RNA_endonuclease_AS"/>
</dbReference>
<keyword evidence="4 8" id="KW-0479">Metal-binding</keyword>
<dbReference type="CDD" id="cd00091">
    <property type="entry name" value="NUC"/>
    <property type="match status" value="1"/>
</dbReference>
<dbReference type="Gene3D" id="3.40.570.10">
    <property type="entry name" value="Extracellular Endonuclease, subunit A"/>
    <property type="match status" value="1"/>
</dbReference>
<dbReference type="RefSeq" id="WP_242033456.1">
    <property type="nucleotide sequence ID" value="NZ_JAMPLM010000067.1"/>
</dbReference>
<dbReference type="InterPro" id="IPR001604">
    <property type="entry name" value="Endo_G_ENPP1-like_dom"/>
</dbReference>
<keyword evidence="3 8" id="KW-0540">Nuclease</keyword>
<keyword evidence="9" id="KW-0472">Membrane</keyword>
<evidence type="ECO:0000256" key="8">
    <source>
        <dbReference type="RuleBase" id="RU366055"/>
    </source>
</evidence>
<proteinExistence type="inferred from homology"/>
<comment type="caution">
    <text evidence="12">The sequence shown here is derived from an EMBL/GenBank/DDBJ whole genome shotgun (WGS) entry which is preliminary data.</text>
</comment>
<evidence type="ECO:0000259" key="11">
    <source>
        <dbReference type="SMART" id="SM00892"/>
    </source>
</evidence>
<evidence type="ECO:0000313" key="13">
    <source>
        <dbReference type="Proteomes" id="UP001476950"/>
    </source>
</evidence>
<dbReference type="EC" id="3.1.30.-" evidence="8"/>
<dbReference type="PANTHER" id="PTHR13966:SF5">
    <property type="entry name" value="ENDONUCLEASE G, MITOCHONDRIAL"/>
    <property type="match status" value="1"/>
</dbReference>
<dbReference type="PROSITE" id="PS01070">
    <property type="entry name" value="NUCLEASE_NON_SPEC"/>
    <property type="match status" value="1"/>
</dbReference>
<organism evidence="12 13">
    <name type="scientific">Stenomitos frigidus AS-A4</name>
    <dbReference type="NCBI Taxonomy" id="2933935"/>
    <lineage>
        <taxon>Bacteria</taxon>
        <taxon>Bacillati</taxon>
        <taxon>Cyanobacteriota</taxon>
        <taxon>Cyanophyceae</taxon>
        <taxon>Leptolyngbyales</taxon>
        <taxon>Leptolyngbyaceae</taxon>
        <taxon>Stenomitos</taxon>
    </lineage>
</organism>
<dbReference type="Pfam" id="PF01223">
    <property type="entry name" value="Endonuclease_NS"/>
    <property type="match status" value="1"/>
</dbReference>
<protein>
    <recommendedName>
        <fullName evidence="8">Endonuclease</fullName>
        <ecNumber evidence="8">3.1.30.-</ecNumber>
    </recommendedName>
</protein>
<evidence type="ECO:0000256" key="7">
    <source>
        <dbReference type="ARBA" id="ARBA00022842"/>
    </source>
</evidence>
<dbReference type="SMART" id="SM00892">
    <property type="entry name" value="Endonuclease_NS"/>
    <property type="match status" value="1"/>
</dbReference>
<dbReference type="PANTHER" id="PTHR13966">
    <property type="entry name" value="ENDONUCLEASE RELATED"/>
    <property type="match status" value="1"/>
</dbReference>
<dbReference type="Proteomes" id="UP001476950">
    <property type="component" value="Unassembled WGS sequence"/>
</dbReference>
<keyword evidence="6 8" id="KW-0378">Hydrolase</keyword>
<evidence type="ECO:0000256" key="2">
    <source>
        <dbReference type="ARBA" id="ARBA00010052"/>
    </source>
</evidence>
<evidence type="ECO:0000256" key="9">
    <source>
        <dbReference type="SAM" id="Phobius"/>
    </source>
</evidence>
<evidence type="ECO:0000256" key="3">
    <source>
        <dbReference type="ARBA" id="ARBA00022722"/>
    </source>
</evidence>
<keyword evidence="9" id="KW-0812">Transmembrane</keyword>
<keyword evidence="5 8" id="KW-0255">Endonuclease</keyword>
<dbReference type="InterPro" id="IPR044929">
    <property type="entry name" value="DNA/RNA_non-sp_Endonuclease_sf"/>
</dbReference>